<keyword evidence="3" id="KW-1185">Reference proteome</keyword>
<sequence>MTMKKLTIALALLALAGCALPVTQVKTGAVRPTLKVLGAPPYSSLYVDGLLIGDATIYNGSQKQVFVEEGVHQVELKLDGRVLYTAKVFSSNGETSTVTYQAE</sequence>
<feature type="signal peptide" evidence="1">
    <location>
        <begin position="1"/>
        <end position="21"/>
    </location>
</feature>
<gene>
    <name evidence="2" type="ORF">GJA_419</name>
</gene>
<evidence type="ECO:0000313" key="3">
    <source>
        <dbReference type="Proteomes" id="UP000027604"/>
    </source>
</evidence>
<dbReference type="PROSITE" id="PS51257">
    <property type="entry name" value="PROKAR_LIPOPROTEIN"/>
    <property type="match status" value="1"/>
</dbReference>
<dbReference type="KEGG" id="jag:GJA_419"/>
<dbReference type="Proteomes" id="UP000027604">
    <property type="component" value="Chromosome I"/>
</dbReference>
<dbReference type="EMBL" id="HG322949">
    <property type="protein sequence ID" value="CDG81080.1"/>
    <property type="molecule type" value="Genomic_DNA"/>
</dbReference>
<keyword evidence="1" id="KW-0732">Signal</keyword>
<evidence type="ECO:0000313" key="2">
    <source>
        <dbReference type="EMBL" id="CDG81080.1"/>
    </source>
</evidence>
<organism evidence="2 3">
    <name type="scientific">Janthinobacterium agaricidamnosum NBRC 102515 = DSM 9628</name>
    <dbReference type="NCBI Taxonomy" id="1349767"/>
    <lineage>
        <taxon>Bacteria</taxon>
        <taxon>Pseudomonadati</taxon>
        <taxon>Pseudomonadota</taxon>
        <taxon>Betaproteobacteria</taxon>
        <taxon>Burkholderiales</taxon>
        <taxon>Oxalobacteraceae</taxon>
        <taxon>Janthinobacterium</taxon>
    </lineage>
</organism>
<name>W0V0F9_9BURK</name>
<dbReference type="HOGENOM" id="CLU_2234312_0_0_4"/>
<dbReference type="eggNOG" id="ENOG5033J5A">
    <property type="taxonomic scope" value="Bacteria"/>
</dbReference>
<protein>
    <recommendedName>
        <fullName evidence="4">PEGA domain-containing protein</fullName>
    </recommendedName>
</protein>
<dbReference type="AlphaFoldDB" id="W0V0F9"/>
<evidence type="ECO:0008006" key="4">
    <source>
        <dbReference type="Google" id="ProtNLM"/>
    </source>
</evidence>
<reference evidence="2 3" key="1">
    <citation type="journal article" date="2015" name="Genome Announc.">
        <title>Genome Sequence of Mushroom Soft-Rot Pathogen Janthinobacterium agaricidamnosum.</title>
        <authorList>
            <person name="Graupner K."/>
            <person name="Lackner G."/>
            <person name="Hertweck C."/>
        </authorList>
    </citation>
    <scope>NUCLEOTIDE SEQUENCE [LARGE SCALE GENOMIC DNA]</scope>
    <source>
        <strain evidence="3">NBRC 102515 / DSM 9628</strain>
    </source>
</reference>
<evidence type="ECO:0000256" key="1">
    <source>
        <dbReference type="SAM" id="SignalP"/>
    </source>
</evidence>
<dbReference type="PATRIC" id="fig|1349767.4.peg.2134"/>
<dbReference type="STRING" id="1349767.GJA_419"/>
<accession>W0V0F9</accession>
<feature type="chain" id="PRO_5004797188" description="PEGA domain-containing protein" evidence="1">
    <location>
        <begin position="22"/>
        <end position="103"/>
    </location>
</feature>
<proteinExistence type="predicted"/>